<gene>
    <name evidence="1" type="ORF">LIPSTDRAFT_105868</name>
</gene>
<dbReference type="AlphaFoldDB" id="A0A1E3Q3L9"/>
<dbReference type="Proteomes" id="UP000094385">
    <property type="component" value="Unassembled WGS sequence"/>
</dbReference>
<evidence type="ECO:0000313" key="2">
    <source>
        <dbReference type="Proteomes" id="UP000094385"/>
    </source>
</evidence>
<name>A0A1E3Q3L9_LIPST</name>
<evidence type="ECO:0000313" key="1">
    <source>
        <dbReference type="EMBL" id="ODQ72295.1"/>
    </source>
</evidence>
<reference evidence="1 2" key="1">
    <citation type="journal article" date="2016" name="Proc. Natl. Acad. Sci. U.S.A.">
        <title>Comparative genomics of biotechnologically important yeasts.</title>
        <authorList>
            <person name="Riley R."/>
            <person name="Haridas S."/>
            <person name="Wolfe K.H."/>
            <person name="Lopes M.R."/>
            <person name="Hittinger C.T."/>
            <person name="Goeker M."/>
            <person name="Salamov A.A."/>
            <person name="Wisecaver J.H."/>
            <person name="Long T.M."/>
            <person name="Calvey C.H."/>
            <person name="Aerts A.L."/>
            <person name="Barry K.W."/>
            <person name="Choi C."/>
            <person name="Clum A."/>
            <person name="Coughlan A.Y."/>
            <person name="Deshpande S."/>
            <person name="Douglass A.P."/>
            <person name="Hanson S.J."/>
            <person name="Klenk H.-P."/>
            <person name="LaButti K.M."/>
            <person name="Lapidus A."/>
            <person name="Lindquist E.A."/>
            <person name="Lipzen A.M."/>
            <person name="Meier-Kolthoff J.P."/>
            <person name="Ohm R.A."/>
            <person name="Otillar R.P."/>
            <person name="Pangilinan J.L."/>
            <person name="Peng Y."/>
            <person name="Rokas A."/>
            <person name="Rosa C.A."/>
            <person name="Scheuner C."/>
            <person name="Sibirny A.A."/>
            <person name="Slot J.C."/>
            <person name="Stielow J.B."/>
            <person name="Sun H."/>
            <person name="Kurtzman C.P."/>
            <person name="Blackwell M."/>
            <person name="Grigoriev I.V."/>
            <person name="Jeffries T.W."/>
        </authorList>
    </citation>
    <scope>NUCLEOTIDE SEQUENCE [LARGE SCALE GENOMIC DNA]</scope>
    <source>
        <strain evidence="1 2">NRRL Y-11557</strain>
    </source>
</reference>
<protein>
    <submittedName>
        <fullName evidence="1">Uncharacterized protein</fullName>
    </submittedName>
</protein>
<keyword evidence="2" id="KW-1185">Reference proteome</keyword>
<sequence>MSVGSFSRASRQSTFGPYVHNGHTWFHVLESAFAEVYKRDLTGKIGSQKYQLVRDGSYVIGEDNVDLGLIVGDFIPTDESAVADIRSTPVQLSSEVISEVLRAGIARTAFQRFSSLL</sequence>
<dbReference type="EMBL" id="KV454296">
    <property type="protein sequence ID" value="ODQ72295.1"/>
    <property type="molecule type" value="Genomic_DNA"/>
</dbReference>
<accession>A0A1E3Q3L9</accession>
<organism evidence="1 2">
    <name type="scientific">Lipomyces starkeyi NRRL Y-11557</name>
    <dbReference type="NCBI Taxonomy" id="675824"/>
    <lineage>
        <taxon>Eukaryota</taxon>
        <taxon>Fungi</taxon>
        <taxon>Dikarya</taxon>
        <taxon>Ascomycota</taxon>
        <taxon>Saccharomycotina</taxon>
        <taxon>Lipomycetes</taxon>
        <taxon>Lipomycetales</taxon>
        <taxon>Lipomycetaceae</taxon>
        <taxon>Lipomyces</taxon>
    </lineage>
</organism>
<proteinExistence type="predicted"/>